<gene>
    <name evidence="10" type="ORF">GCM10023095_05900</name>
</gene>
<comment type="function">
    <text evidence="2 8">Catalyzes the removal of elemental sulfur and selenium atoms from L-cysteine, L-cystine, L-selenocysteine, and L-selenocystine to produce L-alanine.</text>
</comment>
<dbReference type="InterPro" id="IPR015421">
    <property type="entry name" value="PyrdxlP-dep_Trfase_major"/>
</dbReference>
<evidence type="ECO:0000259" key="9">
    <source>
        <dbReference type="Pfam" id="PF00266"/>
    </source>
</evidence>
<dbReference type="InterPro" id="IPR015422">
    <property type="entry name" value="PyrdxlP-dep_Trfase_small"/>
</dbReference>
<name>A0ABP8PXI4_9GAMM</name>
<evidence type="ECO:0000313" key="10">
    <source>
        <dbReference type="EMBL" id="GAA4494379.1"/>
    </source>
</evidence>
<dbReference type="InterPro" id="IPR000192">
    <property type="entry name" value="Aminotrans_V_dom"/>
</dbReference>
<comment type="catalytic activity">
    <reaction evidence="6 8">
        <text>(sulfur carrier)-H + L-cysteine = (sulfur carrier)-SH + L-alanine</text>
        <dbReference type="Rhea" id="RHEA:43892"/>
        <dbReference type="Rhea" id="RHEA-COMP:14737"/>
        <dbReference type="Rhea" id="RHEA-COMP:14739"/>
        <dbReference type="ChEBI" id="CHEBI:29917"/>
        <dbReference type="ChEBI" id="CHEBI:35235"/>
        <dbReference type="ChEBI" id="CHEBI:57972"/>
        <dbReference type="ChEBI" id="CHEBI:64428"/>
        <dbReference type="EC" id="2.8.1.7"/>
    </reaction>
</comment>
<dbReference type="Proteomes" id="UP001501321">
    <property type="component" value="Unassembled WGS sequence"/>
</dbReference>
<accession>A0ABP8PXI4</accession>
<evidence type="ECO:0000256" key="6">
    <source>
        <dbReference type="ARBA" id="ARBA00050776"/>
    </source>
</evidence>
<comment type="similarity">
    <text evidence="3 8">Belongs to the class-V pyridoxal-phosphate-dependent aminotransferase family. Csd subfamily.</text>
</comment>
<dbReference type="InterPro" id="IPR016454">
    <property type="entry name" value="Cysteine_dSase"/>
</dbReference>
<keyword evidence="4 8" id="KW-0808">Transferase</keyword>
<evidence type="ECO:0000256" key="5">
    <source>
        <dbReference type="ARBA" id="ARBA00022898"/>
    </source>
</evidence>
<dbReference type="EC" id="2.8.1.7" evidence="8"/>
<proteinExistence type="inferred from homology"/>
<dbReference type="InterPro" id="IPR015424">
    <property type="entry name" value="PyrdxlP-dep_Trfase"/>
</dbReference>
<dbReference type="PIRSF" id="PIRSF005572">
    <property type="entry name" value="NifS"/>
    <property type="match status" value="1"/>
</dbReference>
<dbReference type="InterPro" id="IPR020578">
    <property type="entry name" value="Aminotrans_V_PyrdxlP_BS"/>
</dbReference>
<sequence>MSAHFDVPALRAQFPALHQSVNGRPLIYLDNAATSHKPLAVLTAMDAFYRRDNANVHRAAHTLSARATEAFEAARGTVARFVNAARPEEIIWTRGTTEAINLVANSWGASLGPGDEILLSTLEHHANIVPWQLLAQRQGVQIKVIPLTTTGELDLAAALALLSPRTRLLAVSQVSNVLGTVTPLARLIAAAKSEGALTLVDGAQAAGHLPVDVQALGCDFYAFSGHKLYGPTGIGVLYGRHDLLEQMPPWQGGGEMIRKVSFAGTRFNAPPFRFEAGTPPIAEAIGLAAALDFLTNLPDGWRQHEADLLAQLCDGLDALPFVRRIGRPSEQVGVVSVTFDDWHPQDAGELLDQMGIACRVGHHCAMPLMEALGLDGTLRFAPALYNTREEIAATLAALARLPEFF</sequence>
<evidence type="ECO:0000256" key="2">
    <source>
        <dbReference type="ARBA" id="ARBA00002824"/>
    </source>
</evidence>
<evidence type="ECO:0000313" key="11">
    <source>
        <dbReference type="Proteomes" id="UP001501321"/>
    </source>
</evidence>
<dbReference type="CDD" id="cd06453">
    <property type="entry name" value="SufS_like"/>
    <property type="match status" value="1"/>
</dbReference>
<evidence type="ECO:0000256" key="7">
    <source>
        <dbReference type="RuleBase" id="RU004504"/>
    </source>
</evidence>
<organism evidence="10 11">
    <name type="scientific">Pseudaeromonas paramecii</name>
    <dbReference type="NCBI Taxonomy" id="2138166"/>
    <lineage>
        <taxon>Bacteria</taxon>
        <taxon>Pseudomonadati</taxon>
        <taxon>Pseudomonadota</taxon>
        <taxon>Gammaproteobacteria</taxon>
        <taxon>Aeromonadales</taxon>
        <taxon>Aeromonadaceae</taxon>
        <taxon>Pseudaeromonas</taxon>
    </lineage>
</organism>
<evidence type="ECO:0000256" key="8">
    <source>
        <dbReference type="RuleBase" id="RU004506"/>
    </source>
</evidence>
<dbReference type="Gene3D" id="3.90.1150.10">
    <property type="entry name" value="Aspartate Aminotransferase, domain 1"/>
    <property type="match status" value="1"/>
</dbReference>
<dbReference type="EMBL" id="BAABFC010000003">
    <property type="protein sequence ID" value="GAA4494379.1"/>
    <property type="molecule type" value="Genomic_DNA"/>
</dbReference>
<evidence type="ECO:0000256" key="1">
    <source>
        <dbReference type="ARBA" id="ARBA00001933"/>
    </source>
</evidence>
<dbReference type="RefSeq" id="WP_345009906.1">
    <property type="nucleotide sequence ID" value="NZ_BAABFC010000003.1"/>
</dbReference>
<dbReference type="PANTHER" id="PTHR43586">
    <property type="entry name" value="CYSTEINE DESULFURASE"/>
    <property type="match status" value="1"/>
</dbReference>
<reference evidence="11" key="1">
    <citation type="journal article" date="2019" name="Int. J. Syst. Evol. Microbiol.">
        <title>The Global Catalogue of Microorganisms (GCM) 10K type strain sequencing project: providing services to taxonomists for standard genome sequencing and annotation.</title>
        <authorList>
            <consortium name="The Broad Institute Genomics Platform"/>
            <consortium name="The Broad Institute Genome Sequencing Center for Infectious Disease"/>
            <person name="Wu L."/>
            <person name="Ma J."/>
        </authorList>
    </citation>
    <scope>NUCLEOTIDE SEQUENCE [LARGE SCALE GENOMIC DNA]</scope>
    <source>
        <strain evidence="11">JCM 32226</strain>
    </source>
</reference>
<dbReference type="InterPro" id="IPR010970">
    <property type="entry name" value="Cys_dSase_SufS"/>
</dbReference>
<comment type="cofactor">
    <cofactor evidence="1 7">
        <name>pyridoxal 5'-phosphate</name>
        <dbReference type="ChEBI" id="CHEBI:597326"/>
    </cofactor>
</comment>
<dbReference type="NCBIfam" id="TIGR01979">
    <property type="entry name" value="sufS"/>
    <property type="match status" value="1"/>
</dbReference>
<keyword evidence="5 8" id="KW-0663">Pyridoxal phosphate</keyword>
<evidence type="ECO:0000256" key="3">
    <source>
        <dbReference type="ARBA" id="ARBA00010447"/>
    </source>
</evidence>
<dbReference type="SUPFAM" id="SSF53383">
    <property type="entry name" value="PLP-dependent transferases"/>
    <property type="match status" value="1"/>
</dbReference>
<dbReference type="Gene3D" id="3.40.640.10">
    <property type="entry name" value="Type I PLP-dependent aspartate aminotransferase-like (Major domain)"/>
    <property type="match status" value="1"/>
</dbReference>
<comment type="caution">
    <text evidence="10">The sequence shown here is derived from an EMBL/GenBank/DDBJ whole genome shotgun (WGS) entry which is preliminary data.</text>
</comment>
<evidence type="ECO:0000256" key="4">
    <source>
        <dbReference type="ARBA" id="ARBA00022679"/>
    </source>
</evidence>
<dbReference type="PROSITE" id="PS00595">
    <property type="entry name" value="AA_TRANSFER_CLASS_5"/>
    <property type="match status" value="1"/>
</dbReference>
<protein>
    <recommendedName>
        <fullName evidence="8">Cysteine desulfurase</fullName>
        <ecNumber evidence="8">2.8.1.7</ecNumber>
    </recommendedName>
</protein>
<dbReference type="PANTHER" id="PTHR43586:SF8">
    <property type="entry name" value="CYSTEINE DESULFURASE 1, CHLOROPLASTIC"/>
    <property type="match status" value="1"/>
</dbReference>
<dbReference type="Pfam" id="PF00266">
    <property type="entry name" value="Aminotran_5"/>
    <property type="match status" value="1"/>
</dbReference>
<feature type="domain" description="Aminotransferase class V" evidence="9">
    <location>
        <begin position="27"/>
        <end position="392"/>
    </location>
</feature>
<keyword evidence="11" id="KW-1185">Reference proteome</keyword>